<dbReference type="AlphaFoldDB" id="A0A1S6XXQ3"/>
<name>A0A1S6XXQ3_ENTCL</name>
<evidence type="ECO:0000313" key="1">
    <source>
        <dbReference type="EMBL" id="AQX35128.1"/>
    </source>
</evidence>
<keyword evidence="1" id="KW-0614">Plasmid</keyword>
<dbReference type="EMBL" id="KX786187">
    <property type="protein sequence ID" value="AQX35128.1"/>
    <property type="molecule type" value="Genomic_DNA"/>
</dbReference>
<geneLocation type="plasmid" evidence="1">
    <name>pIMI-6</name>
</geneLocation>
<reference evidence="1" key="1">
    <citation type="journal article" date="2017" name="Antimicrob. Agents Chemother.">
        <title>Enterobacter cloacae Complex Isolates Harboring blaNMC-A or blaIMI-Type Class A Carbapenemase Genes on Novel Chromosomal Integrative Elements and Plasmids.</title>
        <authorList>
            <person name="Boyd D.A."/>
            <person name="Mataseje L.F."/>
            <person name="Davidson R."/>
            <person name="Delport J.A."/>
            <person name="Fuller J."/>
            <person name="Hoang L."/>
            <person name="Lefebvre B."/>
            <person name="Levett P.N."/>
            <person name="Roscoe D.L."/>
            <person name="Willey B.M."/>
            <person name="Mulvey M.R."/>
        </authorList>
    </citation>
    <scope>NUCLEOTIDE SEQUENCE</scope>
    <source>
        <strain evidence="1">N14-0444</strain>
        <plasmid evidence="1">pIMI-6</plasmid>
    </source>
</reference>
<sequence>MGGCRFGIFYRARDHQLERTIVIKEFMPASLAARNSDLTLVQRIEHFSKTFHAGLNSFIQEVPPESAARAALLDAERHRLYVYCLLQWHHAVVAASAAPADHLRGLDPPPAAAVWRD</sequence>
<protein>
    <submittedName>
        <fullName evidence="1">Uncharacterized protein</fullName>
    </submittedName>
</protein>
<proteinExistence type="predicted"/>
<organism evidence="1">
    <name type="scientific">Enterobacter cloacae</name>
    <dbReference type="NCBI Taxonomy" id="550"/>
    <lineage>
        <taxon>Bacteria</taxon>
        <taxon>Pseudomonadati</taxon>
        <taxon>Pseudomonadota</taxon>
        <taxon>Gammaproteobacteria</taxon>
        <taxon>Enterobacterales</taxon>
        <taxon>Enterobacteriaceae</taxon>
        <taxon>Enterobacter</taxon>
        <taxon>Enterobacter cloacae complex</taxon>
    </lineage>
</organism>
<gene>
    <name evidence="1" type="ORF">PIMI6_00130</name>
</gene>
<accession>A0A1S6XXQ3</accession>